<evidence type="ECO:0000256" key="1">
    <source>
        <dbReference type="SAM" id="Phobius"/>
    </source>
</evidence>
<keyword evidence="3" id="KW-1185">Reference proteome</keyword>
<proteinExistence type="predicted"/>
<dbReference type="AlphaFoldDB" id="A0A5B9R4X5"/>
<organism evidence="2 3">
    <name type="scientific">Roseimaritima ulvae</name>
    <dbReference type="NCBI Taxonomy" id="980254"/>
    <lineage>
        <taxon>Bacteria</taxon>
        <taxon>Pseudomonadati</taxon>
        <taxon>Planctomycetota</taxon>
        <taxon>Planctomycetia</taxon>
        <taxon>Pirellulales</taxon>
        <taxon>Pirellulaceae</taxon>
        <taxon>Roseimaritima</taxon>
    </lineage>
</organism>
<dbReference type="KEGG" id="rul:UC8_35650"/>
<dbReference type="RefSeq" id="WP_168215714.1">
    <property type="nucleotide sequence ID" value="NZ_CP042914.1"/>
</dbReference>
<evidence type="ECO:0000313" key="3">
    <source>
        <dbReference type="Proteomes" id="UP000325286"/>
    </source>
</evidence>
<dbReference type="SUPFAM" id="SSF54523">
    <property type="entry name" value="Pili subunits"/>
    <property type="match status" value="1"/>
</dbReference>
<keyword evidence="1" id="KW-1133">Transmembrane helix</keyword>
<evidence type="ECO:0008006" key="4">
    <source>
        <dbReference type="Google" id="ProtNLM"/>
    </source>
</evidence>
<evidence type="ECO:0000313" key="2">
    <source>
        <dbReference type="EMBL" id="QEG41541.1"/>
    </source>
</evidence>
<accession>A0A5B9R4X5</accession>
<keyword evidence="1" id="KW-0472">Membrane</keyword>
<sequence length="240" mass="25622">MIWSSPAPKSKVVAVPKSLKPRRRVGKVLLRAARCGPAPRSALTLLEVLLALAIMTAVAAFALPMIDGMLVNRRLVRGAEVVRVHMMNARLEAMRSGRTHLMRCPVAGTEITTYVFRDLSDLTEAADQLGSGTALLQGGQPMAAPLPTGSTEPPRAVELPEGITIGECRVESTTRSMIIENQTMELSTPEDNGQPIMFYPDGTTSNAAVTVRQGQQGEAGRIVVVLRGLTGEATVGEELP</sequence>
<dbReference type="Proteomes" id="UP000325286">
    <property type="component" value="Chromosome"/>
</dbReference>
<dbReference type="EMBL" id="CP042914">
    <property type="protein sequence ID" value="QEG41541.1"/>
    <property type="molecule type" value="Genomic_DNA"/>
</dbReference>
<gene>
    <name evidence="2" type="ORF">UC8_35650</name>
</gene>
<protein>
    <recommendedName>
        <fullName evidence="4">General secretion pathway GspH domain-containing protein</fullName>
    </recommendedName>
</protein>
<reference evidence="2 3" key="1">
    <citation type="submission" date="2019-08" db="EMBL/GenBank/DDBJ databases">
        <title>Deep-cultivation of Planctomycetes and their phenomic and genomic characterization uncovers novel biology.</title>
        <authorList>
            <person name="Wiegand S."/>
            <person name="Jogler M."/>
            <person name="Boedeker C."/>
            <person name="Pinto D."/>
            <person name="Vollmers J."/>
            <person name="Rivas-Marin E."/>
            <person name="Kohn T."/>
            <person name="Peeters S.H."/>
            <person name="Heuer A."/>
            <person name="Rast P."/>
            <person name="Oberbeckmann S."/>
            <person name="Bunk B."/>
            <person name="Jeske O."/>
            <person name="Meyerdierks A."/>
            <person name="Storesund J.E."/>
            <person name="Kallscheuer N."/>
            <person name="Luecker S."/>
            <person name="Lage O.M."/>
            <person name="Pohl T."/>
            <person name="Merkel B.J."/>
            <person name="Hornburger P."/>
            <person name="Mueller R.-W."/>
            <person name="Bruemmer F."/>
            <person name="Labrenz M."/>
            <person name="Spormann A.M."/>
            <person name="Op den Camp H."/>
            <person name="Overmann J."/>
            <person name="Amann R."/>
            <person name="Jetten M.S.M."/>
            <person name="Mascher T."/>
            <person name="Medema M.H."/>
            <person name="Devos D.P."/>
            <person name="Kaster A.-K."/>
            <person name="Ovreas L."/>
            <person name="Rohde M."/>
            <person name="Galperin M.Y."/>
            <person name="Jogler C."/>
        </authorList>
    </citation>
    <scope>NUCLEOTIDE SEQUENCE [LARGE SCALE GENOMIC DNA]</scope>
    <source>
        <strain evidence="2 3">UC8</strain>
    </source>
</reference>
<dbReference type="InterPro" id="IPR045584">
    <property type="entry name" value="Pilin-like"/>
</dbReference>
<name>A0A5B9R4X5_9BACT</name>
<feature type="transmembrane region" description="Helical" evidence="1">
    <location>
        <begin position="48"/>
        <end position="66"/>
    </location>
</feature>
<keyword evidence="1" id="KW-0812">Transmembrane</keyword>